<evidence type="ECO:0000256" key="2">
    <source>
        <dbReference type="ARBA" id="ARBA00005695"/>
    </source>
</evidence>
<accession>A6TPV4</accession>
<dbReference type="InterPro" id="IPR023765">
    <property type="entry name" value="SBP_5_CS"/>
</dbReference>
<protein>
    <submittedName>
        <fullName evidence="6">Extracellular solute-binding protein, family 5</fullName>
    </submittedName>
</protein>
<dbReference type="PANTHER" id="PTHR30290">
    <property type="entry name" value="PERIPLASMIC BINDING COMPONENT OF ABC TRANSPORTER"/>
    <property type="match status" value="1"/>
</dbReference>
<dbReference type="KEGG" id="amt:Amet_2061"/>
<dbReference type="PROSITE" id="PS01040">
    <property type="entry name" value="SBP_BACTERIAL_5"/>
    <property type="match status" value="1"/>
</dbReference>
<dbReference type="eggNOG" id="COG0747">
    <property type="taxonomic scope" value="Bacteria"/>
</dbReference>
<organism evidence="6 7">
    <name type="scientific">Alkaliphilus metalliredigens (strain QYMF)</name>
    <dbReference type="NCBI Taxonomy" id="293826"/>
    <lineage>
        <taxon>Bacteria</taxon>
        <taxon>Bacillati</taxon>
        <taxon>Bacillota</taxon>
        <taxon>Clostridia</taxon>
        <taxon>Peptostreptococcales</taxon>
        <taxon>Natronincolaceae</taxon>
        <taxon>Alkaliphilus</taxon>
    </lineage>
</organism>
<evidence type="ECO:0000256" key="4">
    <source>
        <dbReference type="ARBA" id="ARBA00022729"/>
    </source>
</evidence>
<dbReference type="GO" id="GO:1904680">
    <property type="term" value="F:peptide transmembrane transporter activity"/>
    <property type="evidence" value="ECO:0007669"/>
    <property type="project" value="TreeGrafter"/>
</dbReference>
<dbReference type="EMBL" id="CP000724">
    <property type="protein sequence ID" value="ABR48222.1"/>
    <property type="molecule type" value="Genomic_DNA"/>
</dbReference>
<dbReference type="PIRSF" id="PIRSF002741">
    <property type="entry name" value="MppA"/>
    <property type="match status" value="1"/>
</dbReference>
<dbReference type="GO" id="GO:0042597">
    <property type="term" value="C:periplasmic space"/>
    <property type="evidence" value="ECO:0007669"/>
    <property type="project" value="UniProtKB-ARBA"/>
</dbReference>
<dbReference type="GO" id="GO:0043190">
    <property type="term" value="C:ATP-binding cassette (ABC) transporter complex"/>
    <property type="evidence" value="ECO:0007669"/>
    <property type="project" value="InterPro"/>
</dbReference>
<proteinExistence type="inferred from homology"/>
<dbReference type="InterPro" id="IPR000914">
    <property type="entry name" value="SBP_5_dom"/>
</dbReference>
<dbReference type="InterPro" id="IPR039424">
    <property type="entry name" value="SBP_5"/>
</dbReference>
<comment type="similarity">
    <text evidence="2">Belongs to the bacterial solute-binding protein 5 family.</text>
</comment>
<dbReference type="HOGENOM" id="CLU_017028_7_4_9"/>
<dbReference type="RefSeq" id="WP_012063202.1">
    <property type="nucleotide sequence ID" value="NC_009633.1"/>
</dbReference>
<dbReference type="SUPFAM" id="SSF53850">
    <property type="entry name" value="Periplasmic binding protein-like II"/>
    <property type="match status" value="1"/>
</dbReference>
<dbReference type="PANTHER" id="PTHR30290:SF9">
    <property type="entry name" value="OLIGOPEPTIDE-BINDING PROTEIN APPA"/>
    <property type="match status" value="1"/>
</dbReference>
<keyword evidence="3" id="KW-0813">Transport</keyword>
<dbReference type="CDD" id="cd00995">
    <property type="entry name" value="PBP2_NikA_DppA_OppA_like"/>
    <property type="match status" value="1"/>
</dbReference>
<keyword evidence="7" id="KW-1185">Reference proteome</keyword>
<dbReference type="Gene3D" id="3.40.190.10">
    <property type="entry name" value="Periplasmic binding protein-like II"/>
    <property type="match status" value="1"/>
</dbReference>
<dbReference type="Proteomes" id="UP000001572">
    <property type="component" value="Chromosome"/>
</dbReference>
<evidence type="ECO:0000313" key="7">
    <source>
        <dbReference type="Proteomes" id="UP000001572"/>
    </source>
</evidence>
<reference evidence="7" key="1">
    <citation type="journal article" date="2016" name="Genome Announc.">
        <title>Complete genome sequence of Alkaliphilus metalliredigens strain QYMF, an alkaliphilic and metal-reducing bacterium isolated from borax-contaminated leachate ponds.</title>
        <authorList>
            <person name="Hwang C."/>
            <person name="Copeland A."/>
            <person name="Lucas S."/>
            <person name="Lapidus A."/>
            <person name="Barry K."/>
            <person name="Detter J.C."/>
            <person name="Glavina Del Rio T."/>
            <person name="Hammon N."/>
            <person name="Israni S."/>
            <person name="Dalin E."/>
            <person name="Tice H."/>
            <person name="Pitluck S."/>
            <person name="Chertkov O."/>
            <person name="Brettin T."/>
            <person name="Bruce D."/>
            <person name="Han C."/>
            <person name="Schmutz J."/>
            <person name="Larimer F."/>
            <person name="Land M.L."/>
            <person name="Hauser L."/>
            <person name="Kyrpides N."/>
            <person name="Mikhailova N."/>
            <person name="Ye Q."/>
            <person name="Zhou J."/>
            <person name="Richardson P."/>
            <person name="Fields M.W."/>
        </authorList>
    </citation>
    <scope>NUCLEOTIDE SEQUENCE [LARGE SCALE GENOMIC DNA]</scope>
    <source>
        <strain evidence="7">QYMF</strain>
    </source>
</reference>
<dbReference type="Gene3D" id="3.10.105.10">
    <property type="entry name" value="Dipeptide-binding Protein, Domain 3"/>
    <property type="match status" value="1"/>
</dbReference>
<dbReference type="Gene3D" id="3.90.76.10">
    <property type="entry name" value="Dipeptide-binding Protein, Domain 1"/>
    <property type="match status" value="1"/>
</dbReference>
<dbReference type="GO" id="GO:0015833">
    <property type="term" value="P:peptide transport"/>
    <property type="evidence" value="ECO:0007669"/>
    <property type="project" value="TreeGrafter"/>
</dbReference>
<comment type="subcellular location">
    <subcellularLocation>
        <location evidence="1">Cell membrane</location>
        <topology evidence="1">Lipid-anchor</topology>
    </subcellularLocation>
</comment>
<evidence type="ECO:0000313" key="6">
    <source>
        <dbReference type="EMBL" id="ABR48222.1"/>
    </source>
</evidence>
<dbReference type="OrthoDB" id="9801912at2"/>
<evidence type="ECO:0000256" key="1">
    <source>
        <dbReference type="ARBA" id="ARBA00004193"/>
    </source>
</evidence>
<dbReference type="InterPro" id="IPR030678">
    <property type="entry name" value="Peptide/Ni-bd"/>
</dbReference>
<dbReference type="Pfam" id="PF00496">
    <property type="entry name" value="SBP_bac_5"/>
    <property type="match status" value="1"/>
</dbReference>
<dbReference type="PROSITE" id="PS51257">
    <property type="entry name" value="PROKAR_LIPOPROTEIN"/>
    <property type="match status" value="1"/>
</dbReference>
<gene>
    <name evidence="6" type="ordered locus">Amet_2061</name>
</gene>
<name>A6TPV4_ALKMQ</name>
<evidence type="ECO:0000259" key="5">
    <source>
        <dbReference type="Pfam" id="PF00496"/>
    </source>
</evidence>
<keyword evidence="4" id="KW-0732">Signal</keyword>
<sequence>MYKKNVKWITVAILLTFLLALVGCGGAGETAGENGNGEESVVEEPRTDLIWGATQDPDTLDPRLTTSAYSGEVLELIFNSLIYPDENLVMQFDLATGMETPDDTTYIFTLREDVKWHDGEPFTARDVVFTYEAILDENFGSPHRSRTSVNSVEALDEYTVKFTTENPNAAAWTSLRRFIVPAHLAPSEPYDGEEGSFGFNPVGTGPYKLTQWIPNNIITLERNDDYFEGPAILETIVRREIPEHETRYAELLAGNIDLAPPPERELDILNDNPDFTVVISPTLNYFPIAINHAYEGSDVLNDVRIRQALNYAIDKESIVKHIWPTASVMHNPIMAGTWAYDDDATYKYAYNPEKAKELLAEAGYSDGLTVSITMSNSSENVELGEMLRSYYAEVGIELQADTMEFSSALEKILNGDYQLYHMGSTGMYDPHDFMGRFINGTGTTAYNNPEFNVLVEEAVTIIDDQDARKALYSQAQKVMTEDAYNVPLRNSQVFMAWNKDFVYDYNYVIRSRSLKDAYWK</sequence>
<feature type="domain" description="Solute-binding protein family 5" evidence="5">
    <location>
        <begin position="93"/>
        <end position="442"/>
    </location>
</feature>
<dbReference type="AlphaFoldDB" id="A6TPV4"/>
<dbReference type="STRING" id="293826.Amet_2061"/>
<evidence type="ECO:0000256" key="3">
    <source>
        <dbReference type="ARBA" id="ARBA00022448"/>
    </source>
</evidence>